<name>A0AAJ0GB94_9PEZI</name>
<sequence>MLFVLFALVLSVNAAVVQHQPRAAQPGSPIVRDVIPSASPIVIANSSSSTVAASGTTNSPALRIAEAATTCIPYSTCIDGRNECGKRWGACFDWHFCNGNTTPYPIPTCDVVDVARYRAKKRSVQPRKTKPTAVIPPDV</sequence>
<evidence type="ECO:0000313" key="2">
    <source>
        <dbReference type="Proteomes" id="UP001271007"/>
    </source>
</evidence>
<keyword evidence="2" id="KW-1185">Reference proteome</keyword>
<comment type="caution">
    <text evidence="1">The sequence shown here is derived from an EMBL/GenBank/DDBJ whole genome shotgun (WGS) entry which is preliminary data.</text>
</comment>
<dbReference type="Proteomes" id="UP001271007">
    <property type="component" value="Unassembled WGS sequence"/>
</dbReference>
<evidence type="ECO:0000313" key="1">
    <source>
        <dbReference type="EMBL" id="KAK3055475.1"/>
    </source>
</evidence>
<dbReference type="EMBL" id="JAWDJX010000008">
    <property type="protein sequence ID" value="KAK3055475.1"/>
    <property type="molecule type" value="Genomic_DNA"/>
</dbReference>
<accession>A0AAJ0GB94</accession>
<reference evidence="1" key="1">
    <citation type="submission" date="2023-04" db="EMBL/GenBank/DDBJ databases">
        <title>Black Yeasts Isolated from many extreme environments.</title>
        <authorList>
            <person name="Coleine C."/>
            <person name="Stajich J.E."/>
            <person name="Selbmann L."/>
        </authorList>
    </citation>
    <scope>NUCLEOTIDE SEQUENCE</scope>
    <source>
        <strain evidence="1">CCFEE 5312</strain>
    </source>
</reference>
<organism evidence="1 2">
    <name type="scientific">Extremus antarcticus</name>
    <dbReference type="NCBI Taxonomy" id="702011"/>
    <lineage>
        <taxon>Eukaryota</taxon>
        <taxon>Fungi</taxon>
        <taxon>Dikarya</taxon>
        <taxon>Ascomycota</taxon>
        <taxon>Pezizomycotina</taxon>
        <taxon>Dothideomycetes</taxon>
        <taxon>Dothideomycetidae</taxon>
        <taxon>Mycosphaerellales</taxon>
        <taxon>Extremaceae</taxon>
        <taxon>Extremus</taxon>
    </lineage>
</organism>
<dbReference type="AlphaFoldDB" id="A0AAJ0GB94"/>
<protein>
    <submittedName>
        <fullName evidence="1">Uncharacterized protein</fullName>
    </submittedName>
</protein>
<gene>
    <name evidence="1" type="ORF">LTR09_003395</name>
</gene>
<proteinExistence type="predicted"/>